<dbReference type="Gene3D" id="3.30.70.20">
    <property type="match status" value="1"/>
</dbReference>
<feature type="binding site" evidence="15">
    <location>
        <position position="579"/>
    </location>
    <ligand>
        <name>[4Fe-4S] cluster</name>
        <dbReference type="ChEBI" id="CHEBI:49883"/>
        <label>1</label>
    </ligand>
</feature>
<evidence type="ECO:0000256" key="10">
    <source>
        <dbReference type="ARBA" id="ARBA00023004"/>
    </source>
</evidence>
<keyword evidence="5 14" id="KW-0813">Transport</keyword>
<evidence type="ECO:0000256" key="14">
    <source>
        <dbReference type="PIRNR" id="PIRNR006439"/>
    </source>
</evidence>
<name>A0A3G1KZI9_FORW1</name>
<evidence type="ECO:0000256" key="7">
    <source>
        <dbReference type="ARBA" id="ARBA00022723"/>
    </source>
</evidence>
<dbReference type="SUPFAM" id="SSF54862">
    <property type="entry name" value="4Fe-4S ferredoxins"/>
    <property type="match status" value="1"/>
</dbReference>
<dbReference type="PANTHER" id="PTHR43710">
    <property type="entry name" value="2-HYDROXYACYL-COA LYASE"/>
    <property type="match status" value="1"/>
</dbReference>
<dbReference type="FunFam" id="3.40.50.970:FF:000039">
    <property type="entry name" value="Indolepyruvate oxidoreductase subunit IorA"/>
    <property type="match status" value="1"/>
</dbReference>
<dbReference type="InterPro" id="IPR009014">
    <property type="entry name" value="Transketo_C/PFOR_II"/>
</dbReference>
<dbReference type="InterPro" id="IPR017721">
    <property type="entry name" value="IorA"/>
</dbReference>
<comment type="function">
    <text evidence="1 14">Catalyzes the ferredoxin-dependent oxidative decarboxylation of arylpyruvates.</text>
</comment>
<evidence type="ECO:0000256" key="9">
    <source>
        <dbReference type="ARBA" id="ARBA00023002"/>
    </source>
</evidence>
<dbReference type="PANTHER" id="PTHR43710:SF7">
    <property type="entry name" value="INDOLEPYRUVATE OXIDOREDUCTASE SUBUNIT IORA"/>
    <property type="match status" value="1"/>
</dbReference>
<dbReference type="InterPro" id="IPR029061">
    <property type="entry name" value="THDP-binding"/>
</dbReference>
<keyword evidence="9 14" id="KW-0560">Oxidoreductase</keyword>
<gene>
    <name evidence="18" type="ORF">DCMF_26425</name>
</gene>
<evidence type="ECO:0000256" key="2">
    <source>
        <dbReference type="ARBA" id="ARBA00011238"/>
    </source>
</evidence>
<keyword evidence="16" id="KW-0812">Transmembrane</keyword>
<keyword evidence="6 14" id="KW-0004">4Fe-4S</keyword>
<dbReference type="GO" id="GO:0046872">
    <property type="term" value="F:metal ion binding"/>
    <property type="evidence" value="ECO:0007669"/>
    <property type="project" value="UniProtKB-UniRule"/>
</dbReference>
<accession>A0A3G1KZI9</accession>
<keyword evidence="7 14" id="KW-0479">Metal-binding</keyword>
<keyword evidence="10 14" id="KW-0408">Iron</keyword>
<dbReference type="Proteomes" id="UP000323521">
    <property type="component" value="Chromosome"/>
</dbReference>
<dbReference type="KEGG" id="fwa:DCMF_26425"/>
<dbReference type="EC" id="1.2.7.8" evidence="3 14"/>
<dbReference type="GO" id="GO:0051539">
    <property type="term" value="F:4 iron, 4 sulfur cluster binding"/>
    <property type="evidence" value="ECO:0007669"/>
    <property type="project" value="UniProtKB-UniRule"/>
</dbReference>
<dbReference type="RefSeq" id="WP_148137205.1">
    <property type="nucleotide sequence ID" value="NZ_CP017634.1"/>
</dbReference>
<proteinExistence type="predicted"/>
<dbReference type="InterPro" id="IPR002880">
    <property type="entry name" value="Pyrv_Fd/Flavodoxin_OxRdtase_N"/>
</dbReference>
<keyword evidence="16" id="KW-0472">Membrane</keyword>
<feature type="binding site" evidence="15">
    <location>
        <position position="612"/>
    </location>
    <ligand>
        <name>[4Fe-4S] cluster</name>
        <dbReference type="ChEBI" id="CHEBI:49883"/>
        <label>1</label>
    </ligand>
</feature>
<dbReference type="AlphaFoldDB" id="A0A3G1KZI9"/>
<comment type="catalytic activity">
    <reaction evidence="13 14">
        <text>indole-3-pyruvate + 2 oxidized [2Fe-2S]-[ferredoxin] + CoA = (indol-3-yl)acetyl-CoA + 2 reduced [2Fe-2S]-[ferredoxin] + CO2 + H(+)</text>
        <dbReference type="Rhea" id="RHEA:12645"/>
        <dbReference type="Rhea" id="RHEA-COMP:10000"/>
        <dbReference type="Rhea" id="RHEA-COMP:10001"/>
        <dbReference type="ChEBI" id="CHEBI:15378"/>
        <dbReference type="ChEBI" id="CHEBI:16526"/>
        <dbReference type="ChEBI" id="CHEBI:17640"/>
        <dbReference type="ChEBI" id="CHEBI:33737"/>
        <dbReference type="ChEBI" id="CHEBI:33738"/>
        <dbReference type="ChEBI" id="CHEBI:57271"/>
        <dbReference type="ChEBI" id="CHEBI:57287"/>
        <dbReference type="EC" id="1.2.7.8"/>
    </reaction>
</comment>
<sequence length="622" mass="66598">MTKKIVSGNEAVAYAALRSGVNVITGYPGTPSSEVIGSLMKMGKIEGTKIEWSTNEKVAVEIAATAAWAGKRSLCTMKMSGLNVAYDSLIGIAFSGCIGGMVIYVCDDPGVTTGMCEQDTRGFALMSDMVMLDPKSVQESYDFIKYAFELSEEIQYPVFVRSVTNVAQSHSSVDIEERVMPNLDAPVVKKDINKYAKAGAVMCMNQHRELIDGLQKAAAILEKKGINKLALAGAKGGIGLITTGVCNGYIDEALDIAAEYGCKIDNLSTLRVSASVPYPVKEIQDLLRHCAIVVVVEENDPYIEREAYVQAHTIGVNTKIIGKLDKTLSRVGSFSAIHAAKALCKACNVELPAEAIEYGKEAAAKCTARPITCCAGCPHRGTYMAINKAVKNAKYKKEEVIVTGDIGCTILGMNPPFNTVWMEISMGASIPCAHGFVYAGVDKPVIATIGDSTFFHGGMPGLINAIQHNMNMTAIIMDNGWTAMTGMQVNPNTAHEFQVEGCKNVDLVNVVKGMGVDNLFVVDPYNLAETTAALDQALALPGLKVIVARRECAIQANRRKVKYALITVDYDKCNSCKSCINTTGCPAITLGENGIIIDPKQCNGCGLCAQTCNKSAIVREVI</sequence>
<feature type="transmembrane region" description="Helical" evidence="16">
    <location>
        <begin position="84"/>
        <end position="105"/>
    </location>
</feature>
<feature type="binding site" evidence="15">
    <location>
        <position position="585"/>
    </location>
    <ligand>
        <name>[4Fe-4S] cluster</name>
        <dbReference type="ChEBI" id="CHEBI:49883"/>
        <label>2</label>
    </ligand>
</feature>
<feature type="binding site" evidence="15">
    <location>
        <position position="605"/>
    </location>
    <ligand>
        <name>[4Fe-4S] cluster</name>
        <dbReference type="ChEBI" id="CHEBI:49883"/>
        <label>2</label>
    </ligand>
</feature>
<keyword evidence="19" id="KW-1185">Reference proteome</keyword>
<dbReference type="GO" id="GO:0043805">
    <property type="term" value="F:indolepyruvate ferredoxin oxidoreductase activity"/>
    <property type="evidence" value="ECO:0007669"/>
    <property type="project" value="UniProtKB-UniRule"/>
</dbReference>
<dbReference type="CDD" id="cd02008">
    <property type="entry name" value="TPP_IOR_alpha"/>
    <property type="match status" value="1"/>
</dbReference>
<evidence type="ECO:0000256" key="15">
    <source>
        <dbReference type="PIRSR" id="PIRSR006439-50"/>
    </source>
</evidence>
<evidence type="ECO:0000256" key="13">
    <source>
        <dbReference type="ARBA" id="ARBA00048332"/>
    </source>
</evidence>
<feature type="binding site" evidence="15">
    <location>
        <position position="602"/>
    </location>
    <ligand>
        <name>[4Fe-4S] cluster</name>
        <dbReference type="ChEBI" id="CHEBI:49883"/>
        <label>2</label>
    </ligand>
</feature>
<dbReference type="Gene3D" id="3.40.50.970">
    <property type="match status" value="2"/>
</dbReference>
<evidence type="ECO:0000256" key="16">
    <source>
        <dbReference type="SAM" id="Phobius"/>
    </source>
</evidence>
<evidence type="ECO:0000256" key="5">
    <source>
        <dbReference type="ARBA" id="ARBA00022448"/>
    </source>
</evidence>
<evidence type="ECO:0000313" key="18">
    <source>
        <dbReference type="EMBL" id="ATW27818.1"/>
    </source>
</evidence>
<dbReference type="InterPro" id="IPR045025">
    <property type="entry name" value="HACL1-like"/>
</dbReference>
<comment type="subunit">
    <text evidence="2">Heterodimer of the IorA and IorB subunits.</text>
</comment>
<feature type="binding site" evidence="15">
    <location>
        <position position="608"/>
    </location>
    <ligand>
        <name>[4Fe-4S] cluster</name>
        <dbReference type="ChEBI" id="CHEBI:49883"/>
        <label>2</label>
    </ligand>
</feature>
<dbReference type="Gene3D" id="3.40.50.920">
    <property type="match status" value="1"/>
</dbReference>
<protein>
    <recommendedName>
        <fullName evidence="4 14">Indolepyruvate oxidoreductase subunit IorA</fullName>
        <shortName evidence="14">IOR</shortName>
        <ecNumber evidence="3 14">1.2.7.8</ecNumber>
    </recommendedName>
    <alternativeName>
        <fullName evidence="12 14">Indolepyruvate ferredoxin oxidoreductase subunit alpha</fullName>
    </alternativeName>
</protein>
<dbReference type="SUPFAM" id="SSF52518">
    <property type="entry name" value="Thiamin diphosphate-binding fold (THDP-binding)"/>
    <property type="match status" value="2"/>
</dbReference>
<feature type="domain" description="4Fe-4S ferredoxin-type" evidence="17">
    <location>
        <begin position="564"/>
        <end position="586"/>
    </location>
</feature>
<dbReference type="OrthoDB" id="9804603at2"/>
<keyword evidence="8 14" id="KW-0249">Electron transport</keyword>
<keyword evidence="11 14" id="KW-0411">Iron-sulfur</keyword>
<dbReference type="Pfam" id="PF01855">
    <property type="entry name" value="POR_N"/>
    <property type="match status" value="1"/>
</dbReference>
<dbReference type="Pfam" id="PF02775">
    <property type="entry name" value="TPP_enzyme_C"/>
    <property type="match status" value="1"/>
</dbReference>
<dbReference type="GO" id="GO:0030976">
    <property type="term" value="F:thiamine pyrophosphate binding"/>
    <property type="evidence" value="ECO:0007669"/>
    <property type="project" value="InterPro"/>
</dbReference>
<evidence type="ECO:0000256" key="4">
    <source>
        <dbReference type="ARBA" id="ARBA00017710"/>
    </source>
</evidence>
<dbReference type="EMBL" id="CP017634">
    <property type="protein sequence ID" value="ATW27818.1"/>
    <property type="molecule type" value="Genomic_DNA"/>
</dbReference>
<feature type="binding site" evidence="15">
    <location>
        <position position="576"/>
    </location>
    <ligand>
        <name>[4Fe-4S] cluster</name>
        <dbReference type="ChEBI" id="CHEBI:49883"/>
        <label>1</label>
    </ligand>
</feature>
<dbReference type="PIRSF" id="PIRSF006439">
    <property type="entry name" value="Indolepyruvate_ferr_oxidored"/>
    <property type="match status" value="1"/>
</dbReference>
<evidence type="ECO:0000256" key="12">
    <source>
        <dbReference type="ARBA" id="ARBA00030514"/>
    </source>
</evidence>
<evidence type="ECO:0000256" key="1">
    <source>
        <dbReference type="ARBA" id="ARBA00002995"/>
    </source>
</evidence>
<feature type="domain" description="4Fe-4S ferredoxin-type" evidence="17">
    <location>
        <begin position="593"/>
        <end position="622"/>
    </location>
</feature>
<evidence type="ECO:0000256" key="6">
    <source>
        <dbReference type="ARBA" id="ARBA00022485"/>
    </source>
</evidence>
<evidence type="ECO:0000256" key="11">
    <source>
        <dbReference type="ARBA" id="ARBA00023014"/>
    </source>
</evidence>
<comment type="cofactor">
    <cofactor evidence="14 15">
        <name>[4Fe-4S] cluster</name>
        <dbReference type="ChEBI" id="CHEBI:49883"/>
    </cofactor>
    <text evidence="14 15">Binds 2 [4Fe-4S] clusters. In this family the first cluster has a non-standard and varying [4Fe-4S] binding motif CX(2)CX(2)CX(4-5)CP.</text>
</comment>
<evidence type="ECO:0000313" key="19">
    <source>
        <dbReference type="Proteomes" id="UP000323521"/>
    </source>
</evidence>
<feature type="binding site" evidence="15">
    <location>
        <position position="573"/>
    </location>
    <ligand>
        <name>[4Fe-4S] cluster</name>
        <dbReference type="ChEBI" id="CHEBI:49883"/>
        <label>1</label>
    </ligand>
</feature>
<evidence type="ECO:0000256" key="3">
    <source>
        <dbReference type="ARBA" id="ARBA00012812"/>
    </source>
</evidence>
<evidence type="ECO:0000259" key="17">
    <source>
        <dbReference type="PROSITE" id="PS51379"/>
    </source>
</evidence>
<dbReference type="CDD" id="cd07034">
    <property type="entry name" value="TPP_PYR_PFOR_IOR-alpha_like"/>
    <property type="match status" value="1"/>
</dbReference>
<evidence type="ECO:0000256" key="8">
    <source>
        <dbReference type="ARBA" id="ARBA00022982"/>
    </source>
</evidence>
<keyword evidence="16" id="KW-1133">Transmembrane helix</keyword>
<organism evidence="18 19">
    <name type="scientific">Formimonas warabiya</name>
    <dbReference type="NCBI Taxonomy" id="1761012"/>
    <lineage>
        <taxon>Bacteria</taxon>
        <taxon>Bacillati</taxon>
        <taxon>Bacillota</taxon>
        <taxon>Clostridia</taxon>
        <taxon>Eubacteriales</taxon>
        <taxon>Peptococcaceae</taxon>
        <taxon>Candidatus Formimonas</taxon>
    </lineage>
</organism>
<dbReference type="PROSITE" id="PS51379">
    <property type="entry name" value="4FE4S_FER_2"/>
    <property type="match status" value="2"/>
</dbReference>
<dbReference type="InterPro" id="IPR017896">
    <property type="entry name" value="4Fe4S_Fe-S-bd"/>
</dbReference>
<reference evidence="18 19" key="1">
    <citation type="submission" date="2016-10" db="EMBL/GenBank/DDBJ databases">
        <title>Complete Genome Sequence of Peptococcaceae strain DCMF.</title>
        <authorList>
            <person name="Edwards R.J."/>
            <person name="Holland S.I."/>
            <person name="Deshpande N.P."/>
            <person name="Wong Y.K."/>
            <person name="Ertan H."/>
            <person name="Manefield M."/>
            <person name="Russell T.L."/>
            <person name="Lee M.J."/>
        </authorList>
    </citation>
    <scope>NUCLEOTIDE SEQUENCE [LARGE SCALE GENOMIC DNA]</scope>
    <source>
        <strain evidence="18 19">DCMF</strain>
    </source>
</reference>
<dbReference type="InterPro" id="IPR011766">
    <property type="entry name" value="TPP_enzyme_TPP-bd"/>
</dbReference>